<feature type="domain" description="FAD-binding PCMH-type" evidence="3">
    <location>
        <begin position="7"/>
        <end position="185"/>
    </location>
</feature>
<evidence type="ECO:0000313" key="4">
    <source>
        <dbReference type="EMBL" id="RKR07280.1"/>
    </source>
</evidence>
<sequence length="363" mass="38839">MSELSSRRRDSADGVLADDSAALCEQVGEASAKGTPLAIVGGNSKAFYGRPVTGEALDVRGHRGIVHYDPVELIVTVRCGTPLSELEATLAQNGQQLAFEPPRFAPGATVGGMVACGLSGPRRPWAGAVRDHVLGTRLITGEGRQLRLGGEVMKNVAGYDVSRLVTGALGSLGVITEVSLKVLPQPPQGMTLRLELDAERAARNLAEWGRQPLPLSGACHDGEALHVRLEGGEGSIRRAREQLGGEQVSAAFWEALREQQLPFFNDPRPLWRCSLPATAPGLALAGDWLIDWAGAQRWLKSDAEPAHIRATVSEAGGHATCFTPNAASPFTPLPRALLHYHRRLKAELDPAGIFNPGRWYAEL</sequence>
<dbReference type="PANTHER" id="PTHR11748:SF103">
    <property type="entry name" value="GLYCOLATE OXIDASE SUBUNIT GLCE"/>
    <property type="match status" value="1"/>
</dbReference>
<reference evidence="4 5" key="1">
    <citation type="submission" date="2018-10" db="EMBL/GenBank/DDBJ databases">
        <title>Genomic Encyclopedia of Type Strains, Phase IV (KMG-IV): sequencing the most valuable type-strain genomes for metagenomic binning, comparative biology and taxonomic classification.</title>
        <authorList>
            <person name="Goeker M."/>
        </authorList>
    </citation>
    <scope>NUCLEOTIDE SEQUENCE [LARGE SCALE GENOMIC DNA]</scope>
    <source>
        <strain evidence="4 5">DSM 23229</strain>
    </source>
</reference>
<dbReference type="EMBL" id="RBIN01000001">
    <property type="protein sequence ID" value="RKR07280.1"/>
    <property type="molecule type" value="Genomic_DNA"/>
</dbReference>
<dbReference type="InterPro" id="IPR016169">
    <property type="entry name" value="FAD-bd_PCMH_sub2"/>
</dbReference>
<comment type="caution">
    <text evidence="4">The sequence shown here is derived from an EMBL/GenBank/DDBJ whole genome shotgun (WGS) entry which is preliminary data.</text>
</comment>
<dbReference type="OrthoDB" id="9811557at2"/>
<organism evidence="4 5">
    <name type="scientific">Kushneria sinocarnis</name>
    <dbReference type="NCBI Taxonomy" id="595502"/>
    <lineage>
        <taxon>Bacteria</taxon>
        <taxon>Pseudomonadati</taxon>
        <taxon>Pseudomonadota</taxon>
        <taxon>Gammaproteobacteria</taxon>
        <taxon>Oceanospirillales</taxon>
        <taxon>Halomonadaceae</taxon>
        <taxon>Kushneria</taxon>
    </lineage>
</organism>
<evidence type="ECO:0000313" key="5">
    <source>
        <dbReference type="Proteomes" id="UP000281975"/>
    </source>
</evidence>
<dbReference type="InterPro" id="IPR016166">
    <property type="entry name" value="FAD-bd_PCMH"/>
</dbReference>
<accession>A0A420X0K1</accession>
<keyword evidence="2" id="KW-0274">FAD</keyword>
<evidence type="ECO:0000256" key="2">
    <source>
        <dbReference type="ARBA" id="ARBA00022827"/>
    </source>
</evidence>
<gene>
    <name evidence="4" type="ORF">C7446_0089</name>
</gene>
<protein>
    <submittedName>
        <fullName evidence="4">Glycolate oxidase FAD binding subunit</fullName>
    </submittedName>
</protein>
<dbReference type="SUPFAM" id="SSF56176">
    <property type="entry name" value="FAD-binding/transporter-associated domain-like"/>
    <property type="match status" value="1"/>
</dbReference>
<dbReference type="InterPro" id="IPR036318">
    <property type="entry name" value="FAD-bd_PCMH-like_sf"/>
</dbReference>
<dbReference type="NCBIfam" id="NF008439">
    <property type="entry name" value="PRK11282.1"/>
    <property type="match status" value="1"/>
</dbReference>
<dbReference type="InterPro" id="IPR016164">
    <property type="entry name" value="FAD-linked_Oxase-like_C"/>
</dbReference>
<dbReference type="InterPro" id="IPR006094">
    <property type="entry name" value="Oxid_FAD_bind_N"/>
</dbReference>
<evidence type="ECO:0000259" key="3">
    <source>
        <dbReference type="PROSITE" id="PS51387"/>
    </source>
</evidence>
<dbReference type="PANTHER" id="PTHR11748">
    <property type="entry name" value="D-LACTATE DEHYDROGENASE"/>
    <property type="match status" value="1"/>
</dbReference>
<name>A0A420X0K1_9GAMM</name>
<dbReference type="Proteomes" id="UP000281975">
    <property type="component" value="Unassembled WGS sequence"/>
</dbReference>
<dbReference type="Pfam" id="PF01565">
    <property type="entry name" value="FAD_binding_4"/>
    <property type="match status" value="1"/>
</dbReference>
<dbReference type="GO" id="GO:0071949">
    <property type="term" value="F:FAD binding"/>
    <property type="evidence" value="ECO:0007669"/>
    <property type="project" value="InterPro"/>
</dbReference>
<keyword evidence="1" id="KW-0285">Flavoprotein</keyword>
<dbReference type="RefSeq" id="WP_121170221.1">
    <property type="nucleotide sequence ID" value="NZ_RBIN01000001.1"/>
</dbReference>
<dbReference type="AlphaFoldDB" id="A0A420X0K1"/>
<dbReference type="GO" id="GO:0003824">
    <property type="term" value="F:catalytic activity"/>
    <property type="evidence" value="ECO:0007669"/>
    <property type="project" value="InterPro"/>
</dbReference>
<dbReference type="PROSITE" id="PS51387">
    <property type="entry name" value="FAD_PCMH"/>
    <property type="match status" value="1"/>
</dbReference>
<proteinExistence type="predicted"/>
<evidence type="ECO:0000256" key="1">
    <source>
        <dbReference type="ARBA" id="ARBA00022630"/>
    </source>
</evidence>
<keyword evidence="5" id="KW-1185">Reference proteome</keyword>
<dbReference type="Gene3D" id="3.30.465.10">
    <property type="match status" value="1"/>
</dbReference>
<dbReference type="SUPFAM" id="SSF55103">
    <property type="entry name" value="FAD-linked oxidases, C-terminal domain"/>
    <property type="match status" value="1"/>
</dbReference>